<dbReference type="Proteomes" id="UP000193218">
    <property type="component" value="Unassembled WGS sequence"/>
</dbReference>
<dbReference type="EMBL" id="NBSH01000018">
    <property type="protein sequence ID" value="ORX33660.1"/>
    <property type="molecule type" value="Genomic_DNA"/>
</dbReference>
<feature type="compositionally biased region" description="Low complexity" evidence="1">
    <location>
        <begin position="41"/>
        <end position="56"/>
    </location>
</feature>
<organism evidence="2 3">
    <name type="scientific">Kockovaella imperatae</name>
    <dbReference type="NCBI Taxonomy" id="4999"/>
    <lineage>
        <taxon>Eukaryota</taxon>
        <taxon>Fungi</taxon>
        <taxon>Dikarya</taxon>
        <taxon>Basidiomycota</taxon>
        <taxon>Agaricomycotina</taxon>
        <taxon>Tremellomycetes</taxon>
        <taxon>Tremellales</taxon>
        <taxon>Cuniculitremaceae</taxon>
        <taxon>Kockovaella</taxon>
    </lineage>
</organism>
<feature type="compositionally biased region" description="Basic and acidic residues" evidence="1">
    <location>
        <begin position="164"/>
        <end position="186"/>
    </location>
</feature>
<accession>A0A1Y1U6J8</accession>
<comment type="caution">
    <text evidence="2">The sequence shown here is derived from an EMBL/GenBank/DDBJ whole genome shotgun (WGS) entry which is preliminary data.</text>
</comment>
<proteinExistence type="predicted"/>
<feature type="compositionally biased region" description="Basic and acidic residues" evidence="1">
    <location>
        <begin position="1"/>
        <end position="19"/>
    </location>
</feature>
<protein>
    <submittedName>
        <fullName evidence="2">Uncharacterized protein</fullName>
    </submittedName>
</protein>
<name>A0A1Y1U6J8_9TREE</name>
<feature type="region of interest" description="Disordered" evidence="1">
    <location>
        <begin position="1"/>
        <end position="84"/>
    </location>
</feature>
<dbReference type="STRING" id="4999.A0A1Y1U6J8"/>
<dbReference type="InParanoid" id="A0A1Y1U6J8"/>
<reference evidence="2 3" key="1">
    <citation type="submission" date="2017-03" db="EMBL/GenBank/DDBJ databases">
        <title>Widespread Adenine N6-methylation of Active Genes in Fungi.</title>
        <authorList>
            <consortium name="DOE Joint Genome Institute"/>
            <person name="Mondo S.J."/>
            <person name="Dannebaum R.O."/>
            <person name="Kuo R.C."/>
            <person name="Louie K.B."/>
            <person name="Bewick A.J."/>
            <person name="Labutti K."/>
            <person name="Haridas S."/>
            <person name="Kuo A."/>
            <person name="Salamov A."/>
            <person name="Ahrendt S.R."/>
            <person name="Lau R."/>
            <person name="Bowen B.P."/>
            <person name="Lipzen A."/>
            <person name="Sullivan W."/>
            <person name="Andreopoulos W.B."/>
            <person name="Clum A."/>
            <person name="Lindquist E."/>
            <person name="Daum C."/>
            <person name="Northen T.R."/>
            <person name="Ramamoorthy G."/>
            <person name="Schmitz R.J."/>
            <person name="Gryganskyi A."/>
            <person name="Culley D."/>
            <person name="Magnuson J."/>
            <person name="James T.Y."/>
            <person name="O'Malley M.A."/>
            <person name="Stajich J.E."/>
            <person name="Spatafora J.W."/>
            <person name="Visel A."/>
            <person name="Grigoriev I.V."/>
        </authorList>
    </citation>
    <scope>NUCLEOTIDE SEQUENCE [LARGE SCALE GENOMIC DNA]</scope>
    <source>
        <strain evidence="2 3">NRRL Y-17943</strain>
    </source>
</reference>
<sequence>MGQERRVDTARNRWKDAGHGKGIIPNDDRKTGFTPGDESDSSSLTSDSSASYSAGSDLHENEDTHYVGLDKPNGNNWFSRQKNKLGPKGIKKKLLRKTIRRNTWIYVSDLNMNFFMEDKGADLSHVKIAKSVMTLWGLGKYGSATKKEKNLVTKFKSAVGLSHEQTEEEKSQELKENAEAEEREHQDRIRAIRARVRREILYGRKKEKEQKKEDTAAALRTA</sequence>
<dbReference type="GeneID" id="33553993"/>
<evidence type="ECO:0000313" key="2">
    <source>
        <dbReference type="EMBL" id="ORX33660.1"/>
    </source>
</evidence>
<gene>
    <name evidence="2" type="ORF">BD324DRAFT_210415</name>
</gene>
<keyword evidence="3" id="KW-1185">Reference proteome</keyword>
<feature type="region of interest" description="Disordered" evidence="1">
    <location>
        <begin position="161"/>
        <end position="186"/>
    </location>
</feature>
<evidence type="ECO:0000256" key="1">
    <source>
        <dbReference type="SAM" id="MobiDB-lite"/>
    </source>
</evidence>
<evidence type="ECO:0000313" key="3">
    <source>
        <dbReference type="Proteomes" id="UP000193218"/>
    </source>
</evidence>
<dbReference type="RefSeq" id="XP_021867970.1">
    <property type="nucleotide sequence ID" value="XM_022012185.1"/>
</dbReference>
<dbReference type="AlphaFoldDB" id="A0A1Y1U6J8"/>